<protein>
    <submittedName>
        <fullName evidence="2">Uncharacterized protein</fullName>
    </submittedName>
</protein>
<organism evidence="2 3">
    <name type="scientific">Actinomadura rugatobispora</name>
    <dbReference type="NCBI Taxonomy" id="1994"/>
    <lineage>
        <taxon>Bacteria</taxon>
        <taxon>Bacillati</taxon>
        <taxon>Actinomycetota</taxon>
        <taxon>Actinomycetes</taxon>
        <taxon>Streptosporangiales</taxon>
        <taxon>Thermomonosporaceae</taxon>
        <taxon>Actinomadura</taxon>
    </lineage>
</organism>
<sequence length="72" mass="7991">MDTRPLRLLLTANLAVFVLVCVAFLVHYLGLGLFPGGMESWLEENQWLMWTATALTGASALALPLLSMKTRR</sequence>
<dbReference type="EMBL" id="JBHSON010000099">
    <property type="protein sequence ID" value="MFC5752924.1"/>
    <property type="molecule type" value="Genomic_DNA"/>
</dbReference>
<evidence type="ECO:0000313" key="2">
    <source>
        <dbReference type="EMBL" id="MFC5752924.1"/>
    </source>
</evidence>
<name>A0ABW1AEF8_9ACTN</name>
<feature type="transmembrane region" description="Helical" evidence="1">
    <location>
        <begin position="47"/>
        <end position="66"/>
    </location>
</feature>
<keyword evidence="1" id="KW-0472">Membrane</keyword>
<keyword evidence="1" id="KW-1133">Transmembrane helix</keyword>
<reference evidence="3" key="1">
    <citation type="journal article" date="2019" name="Int. J. Syst. Evol. Microbiol.">
        <title>The Global Catalogue of Microorganisms (GCM) 10K type strain sequencing project: providing services to taxonomists for standard genome sequencing and annotation.</title>
        <authorList>
            <consortium name="The Broad Institute Genomics Platform"/>
            <consortium name="The Broad Institute Genome Sequencing Center for Infectious Disease"/>
            <person name="Wu L."/>
            <person name="Ma J."/>
        </authorList>
    </citation>
    <scope>NUCLEOTIDE SEQUENCE [LARGE SCALE GENOMIC DNA]</scope>
    <source>
        <strain evidence="3">KCTC 42087</strain>
    </source>
</reference>
<accession>A0ABW1AEF8</accession>
<comment type="caution">
    <text evidence="2">The sequence shown here is derived from an EMBL/GenBank/DDBJ whole genome shotgun (WGS) entry which is preliminary data.</text>
</comment>
<keyword evidence="1" id="KW-0812">Transmembrane</keyword>
<evidence type="ECO:0000256" key="1">
    <source>
        <dbReference type="SAM" id="Phobius"/>
    </source>
</evidence>
<gene>
    <name evidence="2" type="ORF">ACFPZN_45540</name>
</gene>
<dbReference type="RefSeq" id="WP_378289412.1">
    <property type="nucleotide sequence ID" value="NZ_JBHSON010000099.1"/>
</dbReference>
<evidence type="ECO:0000313" key="3">
    <source>
        <dbReference type="Proteomes" id="UP001596074"/>
    </source>
</evidence>
<proteinExistence type="predicted"/>
<keyword evidence="3" id="KW-1185">Reference proteome</keyword>
<feature type="transmembrane region" description="Helical" evidence="1">
    <location>
        <begin position="12"/>
        <end position="35"/>
    </location>
</feature>
<dbReference type="Proteomes" id="UP001596074">
    <property type="component" value="Unassembled WGS sequence"/>
</dbReference>